<dbReference type="Proteomes" id="UP000035681">
    <property type="component" value="Unplaced"/>
</dbReference>
<reference evidence="4" key="1">
    <citation type="submission" date="2015-08" db="UniProtKB">
        <authorList>
            <consortium name="WormBaseParasite"/>
        </authorList>
    </citation>
    <scope>IDENTIFICATION</scope>
</reference>
<name>A0A0K0EMB5_STRER</name>
<dbReference type="PROSITE" id="PS00028">
    <property type="entry name" value="ZINC_FINGER_C2H2_1"/>
    <property type="match status" value="1"/>
</dbReference>
<keyword evidence="1" id="KW-0479">Metal-binding</keyword>
<keyword evidence="1" id="KW-0862">Zinc</keyword>
<evidence type="ECO:0000313" key="5">
    <source>
        <dbReference type="WBParaSite" id="TCONS_00014265.p1"/>
    </source>
</evidence>
<evidence type="ECO:0000313" key="4">
    <source>
        <dbReference type="WBParaSite" id="SSTP_0001060300.1"/>
    </source>
</evidence>
<evidence type="ECO:0000259" key="2">
    <source>
        <dbReference type="PROSITE" id="PS50157"/>
    </source>
</evidence>
<dbReference type="PROSITE" id="PS50157">
    <property type="entry name" value="ZINC_FINGER_C2H2_2"/>
    <property type="match status" value="1"/>
</dbReference>
<evidence type="ECO:0000256" key="1">
    <source>
        <dbReference type="PROSITE-ProRule" id="PRU00042"/>
    </source>
</evidence>
<dbReference type="InterPro" id="IPR013087">
    <property type="entry name" value="Znf_C2H2_type"/>
</dbReference>
<keyword evidence="3" id="KW-1185">Reference proteome</keyword>
<dbReference type="WBParaSite" id="TCONS_00014265.p1">
    <property type="protein sequence ID" value="TCONS_00014265.p1"/>
    <property type="gene ID" value="XLOC_009476"/>
</dbReference>
<protein>
    <submittedName>
        <fullName evidence="4 5">C2H2-type domain-containing protein</fullName>
    </submittedName>
</protein>
<organism evidence="4">
    <name type="scientific">Strongyloides stercoralis</name>
    <name type="common">Threadworm</name>
    <dbReference type="NCBI Taxonomy" id="6248"/>
    <lineage>
        <taxon>Eukaryota</taxon>
        <taxon>Metazoa</taxon>
        <taxon>Ecdysozoa</taxon>
        <taxon>Nematoda</taxon>
        <taxon>Chromadorea</taxon>
        <taxon>Rhabditida</taxon>
        <taxon>Tylenchina</taxon>
        <taxon>Panagrolaimomorpha</taxon>
        <taxon>Strongyloidoidea</taxon>
        <taxon>Strongyloididae</taxon>
        <taxon>Strongyloides</taxon>
    </lineage>
</organism>
<accession>A0A0K0EMB5</accession>
<dbReference type="GO" id="GO:0008270">
    <property type="term" value="F:zinc ion binding"/>
    <property type="evidence" value="ECO:0007669"/>
    <property type="project" value="UniProtKB-KW"/>
</dbReference>
<sequence>MIHKEHIFSHFDFYSYQCQQCKKRFMEEEAVKRHLLSENHTDYDIEKAEKYEAISNVVKNFMYNMNDVDPEKLDECDVYLVNNSQATSSEEIVRKVLSIEKLNISESEINKDKNNKLCQSYSSETSAINECNDSHLIENEKVKLSNSIISNKVTEKEKVTNDNKNAYKHRIKLNKINNYTQKVKKMSNPDFLNLRKLNSDTFRKRYKIDDICNKCNTRVGCSKNMIAHVFNYHMNLHTCSILQCFACLKKFNRSKYFLDFDSLRQHYENFRGHLNLQKNFKNNLAVQTSNQKICIFIDTGYSYDILVDYERIFKECYIKF</sequence>
<evidence type="ECO:0000313" key="3">
    <source>
        <dbReference type="Proteomes" id="UP000035681"/>
    </source>
</evidence>
<keyword evidence="1" id="KW-0863">Zinc-finger</keyword>
<dbReference type="WBParaSite" id="SSTP_0001060300.1">
    <property type="protein sequence ID" value="SSTP_0001060300.1"/>
    <property type="gene ID" value="SSTP_0001060300"/>
</dbReference>
<proteinExistence type="predicted"/>
<dbReference type="AlphaFoldDB" id="A0A0K0EMB5"/>
<feature type="domain" description="C2H2-type" evidence="2">
    <location>
        <begin position="16"/>
        <end position="45"/>
    </location>
</feature>